<evidence type="ECO:0000256" key="1">
    <source>
        <dbReference type="HAMAP-Rule" id="MF_04154"/>
    </source>
</evidence>
<name>A0A6J5PFQ5_9CAUD</name>
<keyword evidence="1" id="KW-0460">Magnesium</keyword>
<dbReference type="EMBL" id="LR796816">
    <property type="protein sequence ID" value="CAB4167935.1"/>
    <property type="molecule type" value="Genomic_DNA"/>
</dbReference>
<sequence length="571" mass="63568">MPHEEFKKELSSVVVSRGPCPKCDTSKGLLEYDDGHSHCFSCNTFTPPNREASYTLSETGTYTMNQSVAMQVVSPGQPKQEGYIGAIKDRNISKDTCEKYGVRVVQNAEGAIIKHLYPYYDKANRLVSYKVRHVQEKTFEATPVGSLGFGTLFGQETCREKGKYITICEGEIDAMAAYEMMGSKWPVVSIKNGAAAAAKDCKNSYDFLNGFDNIVVCFDMDDPGKKAAQAVAELFEPNKCKIVKLDLKDAGDYIKANRKEDFVKAWWAASTYTPAGIINLKDFGDALYDETQQKTCLYPWSGLNEKLYGIRTGELVTVVAGTGAGKSSAMRELEHHILKNTEDNIGVIALEENVRQTIFHLMSVEASQRLYIKEVRDTIPREELKAYQERTAGTGRFFAFDHFGSIGTEEILARVRYMIKALDCKWIFLDHLSILVSGQEGVDERKNIDIIMTKLRSLVEETNCALLLVCHLRRTGSETAHEEGREVSISHLRGSQSIAQLSDAVLSLERNQQADDPVVANTTIVRVLKSRYTGETGVACHLQYSKTTGRLREIEDLGDALDNPAPGSYDV</sequence>
<protein>
    <recommendedName>
        <fullName evidence="1">DNA helicase/primase</fullName>
        <ecNumber evidence="1">2.7.7.-</ecNumber>
        <ecNumber evidence="1">3.6.4.12</ecNumber>
    </recommendedName>
</protein>
<dbReference type="InterPro" id="IPR048774">
    <property type="entry name" value="Helic-prim_T7_N"/>
</dbReference>
<keyword evidence="1" id="KW-0548">Nucleotidyltransferase</keyword>
<dbReference type="GO" id="GO:0008270">
    <property type="term" value="F:zinc ion binding"/>
    <property type="evidence" value="ECO:0007669"/>
    <property type="project" value="UniProtKB-UniRule"/>
</dbReference>
<keyword evidence="1" id="KW-0235">DNA replication</keyword>
<dbReference type="GO" id="GO:0003697">
    <property type="term" value="F:single-stranded DNA binding"/>
    <property type="evidence" value="ECO:0007669"/>
    <property type="project" value="InterPro"/>
</dbReference>
<dbReference type="EMBL" id="LR797357">
    <property type="protein sequence ID" value="CAB4205081.1"/>
    <property type="molecule type" value="Genomic_DNA"/>
</dbReference>
<feature type="site" description="dTTP/dATP binding" evidence="1">
    <location>
        <position position="471"/>
    </location>
</feature>
<feature type="site" description="dTTP/dATP binding" evidence="1">
    <location>
        <position position="510"/>
    </location>
</feature>
<dbReference type="EC" id="3.6.4.12" evidence="1"/>
<keyword evidence="1" id="KW-0378">Hydrolase</keyword>
<dbReference type="HAMAP" id="MF_04154">
    <property type="entry name" value="Helic_Prim_T7"/>
    <property type="match status" value="1"/>
</dbReference>
<dbReference type="EMBL" id="LR797251">
    <property type="protein sequence ID" value="CAB4196423.1"/>
    <property type="molecule type" value="Genomic_DNA"/>
</dbReference>
<evidence type="ECO:0000259" key="2">
    <source>
        <dbReference type="PROSITE" id="PS51199"/>
    </source>
</evidence>
<keyword evidence="1" id="KW-0808">Transferase</keyword>
<evidence type="ECO:0000313" key="5">
    <source>
        <dbReference type="EMBL" id="CAB4196423.1"/>
    </source>
</evidence>
<dbReference type="InterPro" id="IPR027417">
    <property type="entry name" value="P-loop_NTPase"/>
</dbReference>
<evidence type="ECO:0000313" key="4">
    <source>
        <dbReference type="EMBL" id="CAB4168540.1"/>
    </source>
</evidence>
<evidence type="ECO:0000313" key="6">
    <source>
        <dbReference type="EMBL" id="CAB4205081.1"/>
    </source>
</evidence>
<keyword evidence="1" id="KW-0511">Multifunctional enzyme</keyword>
<keyword evidence="1" id="KW-0479">Metal-binding</keyword>
<accession>A0A6J5PFQ5</accession>
<dbReference type="GO" id="GO:0043139">
    <property type="term" value="F:5'-3' DNA helicase activity"/>
    <property type="evidence" value="ECO:0007669"/>
    <property type="project" value="InterPro"/>
</dbReference>
<keyword evidence="1" id="KW-0639">Primosome</keyword>
<reference evidence="3" key="1">
    <citation type="submission" date="2020-04" db="EMBL/GenBank/DDBJ databases">
        <authorList>
            <person name="Chiriac C."/>
            <person name="Salcher M."/>
            <person name="Ghai R."/>
            <person name="Kavagutti S V."/>
        </authorList>
    </citation>
    <scope>NUCLEOTIDE SEQUENCE</scope>
</reference>
<dbReference type="InterPro" id="IPR034154">
    <property type="entry name" value="TOPRIM_DnaG/twinkle"/>
</dbReference>
<dbReference type="PANTHER" id="PTHR12873">
    <property type="entry name" value="T7-LIKE MITOCHONDRIAL DNA HELICASE"/>
    <property type="match status" value="1"/>
</dbReference>
<gene>
    <name evidence="5" type="ORF">UFOVP1292_27</name>
    <name evidence="6" type="ORF">UFOVP1411_18</name>
    <name evidence="3" type="ORF">UFOVP859_68</name>
    <name evidence="4" type="ORF">UFOVP882_66</name>
</gene>
<feature type="binding site" evidence="1">
    <location>
        <position position="42"/>
    </location>
    <ligand>
        <name>Zn(2+)</name>
        <dbReference type="ChEBI" id="CHEBI:29105"/>
    </ligand>
</feature>
<feature type="binding site" evidence="1">
    <location>
        <position position="23"/>
    </location>
    <ligand>
        <name>Zn(2+)</name>
        <dbReference type="ChEBI" id="CHEBI:29105"/>
    </ligand>
</feature>
<feature type="binding site" evidence="1">
    <location>
        <position position="249"/>
    </location>
    <ligand>
        <name>Mg(2+)</name>
        <dbReference type="ChEBI" id="CHEBI:18420"/>
        <label>2</label>
    </ligand>
</feature>
<feature type="site" description="dTTP/dATP binding" evidence="1">
    <location>
        <position position="369"/>
    </location>
</feature>
<comment type="function">
    <text evidence="1">ATP-dependent DNA helicase and primase essential for viral DNA replication and recombination. The helicase moves 5' -&gt; 3' on the lagging strand template, unwinding the DNA duplex ahead of the leading strand polymerase at the replication fork and generating ssDNA for both leading and lagging strand synthesis. ATP or dTTP hydrolysis propels each helicase domain to translocate sequentially along DNA. Mediates strand transfer when a joint molecule is available and participates in recombinational DNA repair through its role in strand exchange. Primase activity synthesizes short RNA primers at the sequence 5'-GTC-3' on the lagging strand that the polymerase elongates using dNTPs and providing the primase is still present.</text>
</comment>
<feature type="binding site" evidence="1">
    <location>
        <position position="39"/>
    </location>
    <ligand>
        <name>Zn(2+)</name>
        <dbReference type="ChEBI" id="CHEBI:29105"/>
    </ligand>
</feature>
<dbReference type="InterPro" id="IPR046394">
    <property type="entry name" value="Helic_Prim_T7"/>
</dbReference>
<dbReference type="InterPro" id="IPR027032">
    <property type="entry name" value="Twinkle-like"/>
</dbReference>
<keyword evidence="1" id="KW-0862">Zinc</keyword>
<dbReference type="PANTHER" id="PTHR12873:SF0">
    <property type="entry name" value="TWINKLE MTDNA HELICASE"/>
    <property type="match status" value="1"/>
</dbReference>
<dbReference type="GO" id="GO:0005524">
    <property type="term" value="F:ATP binding"/>
    <property type="evidence" value="ECO:0007669"/>
    <property type="project" value="UniProtKB-UniRule"/>
</dbReference>
<comment type="domain">
    <text evidence="1">The N-terminus zinc finger domain is essential for delivering the primed DNA template to the DNA polymerase. The central core domain contains the primase activity. The C-terminus region is responsible for the helicase activity and binds 1 Mg(2+)-dTTP.</text>
</comment>
<dbReference type="SUPFAM" id="SSF57783">
    <property type="entry name" value="Zinc beta-ribbon"/>
    <property type="match status" value="1"/>
</dbReference>
<dbReference type="EC" id="2.7.7.-" evidence="1"/>
<feature type="binding site" evidence="1">
    <location>
        <position position="169"/>
    </location>
    <ligand>
        <name>Mg(2+)</name>
        <dbReference type="ChEBI" id="CHEBI:18420"/>
        <label>1</label>
        <note>catalytic</note>
    </ligand>
</feature>
<feature type="site" description="dTTP/dATP binding" evidence="1">
    <location>
        <position position="531"/>
    </location>
</feature>
<comment type="subunit">
    <text evidence="1">Homohexamer. Assembles as a hexamer onto linear or circular ssDNA in the presence of ATP or dTTP. Interacts (via C-terminus) with the viral DNA polymerase that is bound to DNA; this interaction is essential to initiate leading-strand DNA synthesis. The priming complex consists of 2 DNA polymerases and 1 helicase-primase hexamer that assemble on the DNA template. Interacts with the single-stranded DNA-binding protein. Part of the replicase complex that includes the DNA polymerase, the primase/helicase and the single-stranded DNA binding protein.</text>
</comment>
<comment type="catalytic activity">
    <reaction evidence="1">
        <text>ATP + H2O = ADP + phosphate + H(+)</text>
        <dbReference type="Rhea" id="RHEA:13065"/>
        <dbReference type="ChEBI" id="CHEBI:15377"/>
        <dbReference type="ChEBI" id="CHEBI:15378"/>
        <dbReference type="ChEBI" id="CHEBI:30616"/>
        <dbReference type="ChEBI" id="CHEBI:43474"/>
        <dbReference type="ChEBI" id="CHEBI:456216"/>
        <dbReference type="EC" id="3.6.4.12"/>
    </reaction>
</comment>
<dbReference type="Pfam" id="PF03796">
    <property type="entry name" value="DnaB_C"/>
    <property type="match status" value="1"/>
</dbReference>
<dbReference type="SUPFAM" id="SSF52540">
    <property type="entry name" value="P-loop containing nucleoside triphosphate hydrolases"/>
    <property type="match status" value="1"/>
</dbReference>
<comment type="similarity">
    <text evidence="1">Belongs to the Teseptimavirus DNA helicase/primase family.</text>
</comment>
<feature type="zinc finger region" description="C4-like; zinc ribbon fold" evidence="1">
    <location>
        <begin position="20"/>
        <end position="42"/>
    </location>
</feature>
<dbReference type="CDD" id="cd19483">
    <property type="entry name" value="RecA-like_Gp4D_helicase"/>
    <property type="match status" value="1"/>
</dbReference>
<dbReference type="Gene3D" id="3.40.50.300">
    <property type="entry name" value="P-loop containing nucleotide triphosphate hydrolases"/>
    <property type="match status" value="1"/>
</dbReference>
<feature type="domain" description="SF4 helicase" evidence="2">
    <location>
        <begin position="289"/>
        <end position="557"/>
    </location>
</feature>
<keyword evidence="1" id="KW-0067">ATP-binding</keyword>
<dbReference type="CDD" id="cd01029">
    <property type="entry name" value="TOPRIM_primases"/>
    <property type="match status" value="1"/>
</dbReference>
<feature type="binding site" evidence="1">
    <location>
        <position position="20"/>
    </location>
    <ligand>
        <name>Zn(2+)</name>
        <dbReference type="ChEBI" id="CHEBI:29105"/>
    </ligand>
</feature>
<dbReference type="InterPro" id="IPR007694">
    <property type="entry name" value="DNA_helicase_DnaB-like_C"/>
</dbReference>
<feature type="binding site" evidence="1">
    <location>
        <begin position="320"/>
        <end position="327"/>
    </location>
    <ligand>
        <name>ATP</name>
        <dbReference type="ChEBI" id="CHEBI:30616"/>
    </ligand>
</feature>
<dbReference type="GO" id="GO:0016787">
    <property type="term" value="F:hydrolase activity"/>
    <property type="evidence" value="ECO:0007669"/>
    <property type="project" value="UniProtKB-KW"/>
</dbReference>
<evidence type="ECO:0000313" key="3">
    <source>
        <dbReference type="EMBL" id="CAB4167935.1"/>
    </source>
</evidence>
<keyword evidence="1" id="KW-0547">Nucleotide-binding</keyword>
<feature type="binding site" evidence="1">
    <location>
        <position position="219"/>
    </location>
    <ligand>
        <name>Mg(2+)</name>
        <dbReference type="ChEBI" id="CHEBI:18420"/>
        <label>1</label>
        <note>catalytic</note>
    </ligand>
</feature>
<keyword evidence="1" id="KW-1194">Viral DNA replication</keyword>
<proteinExistence type="inferred from homology"/>
<dbReference type="Pfam" id="PF21268">
    <property type="entry name" value="Helic-prim_T7_N"/>
    <property type="match status" value="1"/>
</dbReference>
<dbReference type="GO" id="GO:0039693">
    <property type="term" value="P:viral DNA genome replication"/>
    <property type="evidence" value="ECO:0007669"/>
    <property type="project" value="UniProtKB-UniRule"/>
</dbReference>
<dbReference type="EMBL" id="LR796826">
    <property type="protein sequence ID" value="CAB4168540.1"/>
    <property type="molecule type" value="Genomic_DNA"/>
</dbReference>
<keyword evidence="1" id="KW-0863">Zinc-finger</keyword>
<feature type="site" description="dTTP/dATP binding" evidence="1">
    <location>
        <position position="544"/>
    </location>
</feature>
<organism evidence="3">
    <name type="scientific">uncultured Caudovirales phage</name>
    <dbReference type="NCBI Taxonomy" id="2100421"/>
    <lineage>
        <taxon>Viruses</taxon>
        <taxon>Duplodnaviria</taxon>
        <taxon>Heunggongvirae</taxon>
        <taxon>Uroviricota</taxon>
        <taxon>Caudoviricetes</taxon>
        <taxon>Peduoviridae</taxon>
        <taxon>Maltschvirus</taxon>
        <taxon>Maltschvirus maltsch</taxon>
    </lineage>
</organism>
<dbReference type="Gene3D" id="3.40.1360.10">
    <property type="match status" value="1"/>
</dbReference>
<comment type="cofactor">
    <cofactor evidence="1">
        <name>Mg(2+)</name>
        <dbReference type="ChEBI" id="CHEBI:18420"/>
    </cofactor>
    <text evidence="1">Binds 2 Mg(2+), one of which is catalytic.</text>
</comment>
<dbReference type="Gene3D" id="2.20.25.180">
    <property type="match status" value="1"/>
</dbReference>
<comment type="caution">
    <text evidence="1">Lacks conserved residue(s) required for the propagation of feature annotation.</text>
</comment>
<dbReference type="PROSITE" id="PS51199">
    <property type="entry name" value="SF4_HELICASE"/>
    <property type="match status" value="1"/>
</dbReference>
<dbReference type="SUPFAM" id="SSF56731">
    <property type="entry name" value="DNA primase core"/>
    <property type="match status" value="1"/>
</dbReference>
<dbReference type="GO" id="GO:0006269">
    <property type="term" value="P:DNA replication, synthesis of primer"/>
    <property type="evidence" value="ECO:0007669"/>
    <property type="project" value="UniProtKB-KW"/>
</dbReference>
<dbReference type="Gene3D" id="2.20.25.10">
    <property type="match status" value="1"/>
</dbReference>
<dbReference type="Pfam" id="PF13155">
    <property type="entry name" value="Toprim_2"/>
    <property type="match status" value="1"/>
</dbReference>
<dbReference type="GO" id="GO:0003899">
    <property type="term" value="F:DNA-directed RNA polymerase activity"/>
    <property type="evidence" value="ECO:0007669"/>
    <property type="project" value="UniProtKB-UniRule"/>
</dbReference>
<keyword evidence="1" id="KW-0347">Helicase</keyword>